<keyword evidence="1" id="KW-0732">Signal</keyword>
<reference evidence="5" key="1">
    <citation type="submission" date="2017-09" db="EMBL/GenBank/DDBJ databases">
        <title>Depth-based differentiation of microbial function through sediment-hosted aquifers and enrichment of novel symbionts in the deep terrestrial subsurface.</title>
        <authorList>
            <person name="Probst A.J."/>
            <person name="Ladd B."/>
            <person name="Jarett J.K."/>
            <person name="Geller-Mcgrath D.E."/>
            <person name="Sieber C.M.K."/>
            <person name="Emerson J.B."/>
            <person name="Anantharaman K."/>
            <person name="Thomas B.C."/>
            <person name="Malmstrom R."/>
            <person name="Stieglmeier M."/>
            <person name="Klingl A."/>
            <person name="Woyke T."/>
            <person name="Ryan C.M."/>
            <person name="Banfield J.F."/>
        </authorList>
    </citation>
    <scope>NUCLEOTIDE SEQUENCE [LARGE SCALE GENOMIC DNA]</scope>
</reference>
<comment type="caution">
    <text evidence="4">The sequence shown here is derived from an EMBL/GenBank/DDBJ whole genome shotgun (WGS) entry which is preliminary data.</text>
</comment>
<evidence type="ECO:0000313" key="5">
    <source>
        <dbReference type="Proteomes" id="UP000231183"/>
    </source>
</evidence>
<dbReference type="PANTHER" id="PTHR42535">
    <property type="entry name" value="OOKINETE PROTEIN, PUTATIVE-RELATED"/>
    <property type="match status" value="1"/>
</dbReference>
<dbReference type="Gene3D" id="2.60.120.200">
    <property type="match status" value="2"/>
</dbReference>
<dbReference type="SMART" id="SM00560">
    <property type="entry name" value="LamGL"/>
    <property type="match status" value="2"/>
</dbReference>
<dbReference type="InterPro" id="IPR036116">
    <property type="entry name" value="FN3_sf"/>
</dbReference>
<organism evidence="4 5">
    <name type="scientific">Candidatus Magasanikbacteria bacterium CG10_big_fil_rev_8_21_14_0_10_40_10</name>
    <dbReference type="NCBI Taxonomy" id="1974648"/>
    <lineage>
        <taxon>Bacteria</taxon>
        <taxon>Candidatus Magasanikiibacteriota</taxon>
    </lineage>
</organism>
<dbReference type="SUPFAM" id="SSF49899">
    <property type="entry name" value="Concanavalin A-like lectins/glucanases"/>
    <property type="match status" value="2"/>
</dbReference>
<evidence type="ECO:0000313" key="4">
    <source>
        <dbReference type="EMBL" id="PIT87103.1"/>
    </source>
</evidence>
<dbReference type="SUPFAM" id="SSF63825">
    <property type="entry name" value="YWTD domain"/>
    <property type="match status" value="1"/>
</dbReference>
<dbReference type="Gene3D" id="2.60.40.10">
    <property type="entry name" value="Immunoglobulins"/>
    <property type="match status" value="1"/>
</dbReference>
<evidence type="ECO:0000256" key="1">
    <source>
        <dbReference type="ARBA" id="ARBA00022729"/>
    </source>
</evidence>
<dbReference type="InterPro" id="IPR006558">
    <property type="entry name" value="LamG-like"/>
</dbReference>
<accession>A0A2M6W2S5</accession>
<dbReference type="AlphaFoldDB" id="A0A2M6W2S5"/>
<feature type="domain" description="LamG-like jellyroll fold" evidence="3">
    <location>
        <begin position="526"/>
        <end position="656"/>
    </location>
</feature>
<proteinExistence type="predicted"/>
<dbReference type="InterPro" id="IPR013783">
    <property type="entry name" value="Ig-like_fold"/>
</dbReference>
<dbReference type="InterPro" id="IPR015943">
    <property type="entry name" value="WD40/YVTN_repeat-like_dom_sf"/>
</dbReference>
<protein>
    <recommendedName>
        <fullName evidence="3">LamG-like jellyroll fold domain-containing protein</fullName>
    </recommendedName>
</protein>
<feature type="domain" description="LamG-like jellyroll fold" evidence="3">
    <location>
        <begin position="736"/>
        <end position="866"/>
    </location>
</feature>
<gene>
    <name evidence="4" type="ORF">COU31_05005</name>
</gene>
<dbReference type="Proteomes" id="UP000231183">
    <property type="component" value="Unassembled WGS sequence"/>
</dbReference>
<evidence type="ECO:0000259" key="3">
    <source>
        <dbReference type="SMART" id="SM00560"/>
    </source>
</evidence>
<sequence>MTIKNSLKGFVYILAMSGLFGLTAFAVSAERYFKPVVGEFKSDLIGMERLVTGPDGGIRLYTNAGRLVSGYPLFVDGVVVTSPVLGNIDGVSGDELIFIARNSSGQFTLYVYSANQILLVSSVLNAGAVYYDPVIIDKNIFVAQGDGKIYRLSYSAGALQSSLILDVGQVVGLSFQNGSSLILNYPQKKVLEVYNQSGGNWVKSKTFNLNNAIVYPVLVGNGYYYGIDSSGRLISVNQTSGLELTGVFPVKFHAPAVGSPYWAEYDSANVGYELVLPLNDGAVALVSQSGQILSDPVFESKKYNSYNNSSFDVLGNGFFVSFGYDGGQLLNQEQNTFASSLGLINFPASSTINGQPQAVNNVQANYSANKITVSWDKYLNLNDFDHFNIYRANNTSTMIDGASLLATVNNKTGISFQDSLITVSTTYYYAVRAVNALGLQSNNDWIGPVSYINRNLDPYTVLNLKLNDSATGTAYLDSSNYANNGVCMTGLCPALGYTGVSGTSAYFAGNGEHIRVSSSESLKITDAVSVEAWIKPEFNSVTEASQVIVNKRNDYELGTTKDARLYAGITNASNTRKIVKSKPGALIPNVWSHVAMTYNGSVISLFVNGNQVASESFSGVIKVDDILLLIGQFQGHYYYKGLLDNLKIYNVALTKSEIMALAGNNISTDYALNLKLDEPFLSMNFSDSSGYANNGVCMTGLCPALGYIGVSSTSAYFAGNGEHIRVSSSESLKITDAIILEAWIKPTLATSTDNYQDIINKRNDYELGIYRDGRIQAGITNASGTRKLVSSSAGSVVADNWNYVAMTYDGSLLSIYANGSVIATSSFSGLINSTDILLLIGQFQGSYYYQGYMDEVAIYSKVLSDSEILANYNKFKP</sequence>
<dbReference type="Pfam" id="PF13385">
    <property type="entry name" value="Laminin_G_3"/>
    <property type="match status" value="2"/>
</dbReference>
<dbReference type="Gene3D" id="2.130.10.10">
    <property type="entry name" value="YVTN repeat-like/Quinoprotein amine dehydrogenase"/>
    <property type="match status" value="1"/>
</dbReference>
<dbReference type="EMBL" id="PFBX01000054">
    <property type="protein sequence ID" value="PIT87103.1"/>
    <property type="molecule type" value="Genomic_DNA"/>
</dbReference>
<name>A0A2M6W2S5_9BACT</name>
<evidence type="ECO:0000256" key="2">
    <source>
        <dbReference type="ARBA" id="ARBA00023157"/>
    </source>
</evidence>
<dbReference type="PANTHER" id="PTHR42535:SF2">
    <property type="entry name" value="CHROMOSOME UNDETERMINED SCAFFOLD_146, WHOLE GENOME SHOTGUN SEQUENCE"/>
    <property type="match status" value="1"/>
</dbReference>
<dbReference type="InterPro" id="IPR013320">
    <property type="entry name" value="ConA-like_dom_sf"/>
</dbReference>
<keyword evidence="2" id="KW-1015">Disulfide bond</keyword>
<dbReference type="SUPFAM" id="SSF49265">
    <property type="entry name" value="Fibronectin type III"/>
    <property type="match status" value="1"/>
</dbReference>